<feature type="region of interest" description="Disordered" evidence="1">
    <location>
        <begin position="21"/>
        <end position="69"/>
    </location>
</feature>
<evidence type="ECO:0000313" key="3">
    <source>
        <dbReference type="EMBL" id="PRD17358.1"/>
    </source>
</evidence>
<dbReference type="Gene3D" id="3.30.750.140">
    <property type="match status" value="1"/>
</dbReference>
<dbReference type="Proteomes" id="UP000239181">
    <property type="component" value="Unassembled WGS sequence"/>
</dbReference>
<feature type="compositionally biased region" description="Polar residues" evidence="1">
    <location>
        <begin position="359"/>
        <end position="373"/>
    </location>
</feature>
<accession>A0A2S9IHU6</accession>
<proteinExistence type="predicted"/>
<dbReference type="AlphaFoldDB" id="A0A2S9IHU6"/>
<gene>
    <name evidence="3" type="ORF">CQW29_01610</name>
</gene>
<reference evidence="3 4" key="1">
    <citation type="submission" date="2017-10" db="EMBL/GenBank/DDBJ databases">
        <title>Draft genome of two endophytic bacteria isolated from 'guarana' Paullinia cupana (Mart.) Ducke.</title>
        <authorList>
            <person name="Siqueira K.A."/>
            <person name="Liotti R.G."/>
            <person name="Mendes T.A."/>
            <person name="Soares M.A."/>
        </authorList>
    </citation>
    <scope>NUCLEOTIDE SEQUENCE [LARGE SCALE GENOMIC DNA]</scope>
    <source>
        <strain evidence="3 4">342</strain>
    </source>
</reference>
<name>A0A2S9IHU6_9GAMM</name>
<dbReference type="RefSeq" id="WP_105590957.1">
    <property type="nucleotide sequence ID" value="NZ_PDET01000001.1"/>
</dbReference>
<sequence length="381" mass="39752">MSTISAAAGASMLASTPLTGIAPQPAVSARPGASLAASLPPMTMPSFPPQGEIVEPSSDKDTRPAAADSDPQQLLDLLLAAPVAQTVEDGAVLSVRFAAAASPSEGGDSSTLNLQAESAGLLRNNLLAAGTPLSGLAQPEAKAMVLAPLPAAGRGHSTVMPSFATPSSPAKTAGSEADVAEFALYNIPKKLVTSADALLASKSVQQMLRVDREPSVAESTLLPAAPPLVNALLKGEVNGIKLPAIALPSAPEQQAEALQKALAERLEMQIDRRVQKATIRLDPPNLGKMDISIHFESGKLQVQIQAAQPEVTRLLQQVSHEMRASLSEQNNVQVNVQVSTQSGDSRQQQRHRDRPETAIANNNEEVTPQQRGTDGTILTMV</sequence>
<protein>
    <recommendedName>
        <fullName evidence="2">Flagellar hook-length control protein-like C-terminal domain-containing protein</fullName>
    </recommendedName>
</protein>
<dbReference type="InterPro" id="IPR052563">
    <property type="entry name" value="FliK"/>
</dbReference>
<comment type="caution">
    <text evidence="3">The sequence shown here is derived from an EMBL/GenBank/DDBJ whole genome shotgun (WGS) entry which is preliminary data.</text>
</comment>
<evidence type="ECO:0000313" key="4">
    <source>
        <dbReference type="Proteomes" id="UP000239181"/>
    </source>
</evidence>
<dbReference type="OrthoDB" id="1792985at2"/>
<organism evidence="3 4">
    <name type="scientific">Pantoea coffeiphila</name>
    <dbReference type="NCBI Taxonomy" id="1465635"/>
    <lineage>
        <taxon>Bacteria</taxon>
        <taxon>Pseudomonadati</taxon>
        <taxon>Pseudomonadota</taxon>
        <taxon>Gammaproteobacteria</taxon>
        <taxon>Enterobacterales</taxon>
        <taxon>Erwiniaceae</taxon>
        <taxon>Pantoea</taxon>
    </lineage>
</organism>
<feature type="region of interest" description="Disordered" evidence="1">
    <location>
        <begin position="339"/>
        <end position="381"/>
    </location>
</feature>
<feature type="domain" description="Flagellar hook-length control protein-like C-terminal" evidence="2">
    <location>
        <begin position="264"/>
        <end position="345"/>
    </location>
</feature>
<dbReference type="InterPro" id="IPR038610">
    <property type="entry name" value="FliK-like_C_sf"/>
</dbReference>
<dbReference type="InterPro" id="IPR021136">
    <property type="entry name" value="Flagellar_hook_control-like_C"/>
</dbReference>
<dbReference type="CDD" id="cd17470">
    <property type="entry name" value="T3SS_Flik_C"/>
    <property type="match status" value="1"/>
</dbReference>
<dbReference type="PANTHER" id="PTHR37533">
    <property type="entry name" value="FLAGELLAR HOOK-LENGTH CONTROL PROTEIN"/>
    <property type="match status" value="1"/>
</dbReference>
<keyword evidence="4" id="KW-1185">Reference proteome</keyword>
<dbReference type="Pfam" id="PF02120">
    <property type="entry name" value="Flg_hook"/>
    <property type="match status" value="1"/>
</dbReference>
<evidence type="ECO:0000259" key="2">
    <source>
        <dbReference type="Pfam" id="PF02120"/>
    </source>
</evidence>
<dbReference type="EMBL" id="PDET01000001">
    <property type="protein sequence ID" value="PRD17358.1"/>
    <property type="molecule type" value="Genomic_DNA"/>
</dbReference>
<dbReference type="PANTHER" id="PTHR37533:SF2">
    <property type="entry name" value="FLAGELLAR HOOK-LENGTH CONTROL PROTEIN"/>
    <property type="match status" value="1"/>
</dbReference>
<evidence type="ECO:0000256" key="1">
    <source>
        <dbReference type="SAM" id="MobiDB-lite"/>
    </source>
</evidence>